<name>A0A268EXZ2_9BACL</name>
<protein>
    <recommendedName>
        <fullName evidence="3">rRNA methyltransferase</fullName>
    </recommendedName>
</protein>
<organism evidence="1 2">
    <name type="scientific">Paenibacillus campinasensis</name>
    <dbReference type="NCBI Taxonomy" id="66347"/>
    <lineage>
        <taxon>Bacteria</taxon>
        <taxon>Bacillati</taxon>
        <taxon>Bacillota</taxon>
        <taxon>Bacilli</taxon>
        <taxon>Bacillales</taxon>
        <taxon>Paenibacillaceae</taxon>
        <taxon>Paenibacillus</taxon>
    </lineage>
</organism>
<dbReference type="EMBL" id="NPBY01000027">
    <property type="protein sequence ID" value="PAD77992.1"/>
    <property type="molecule type" value="Genomic_DNA"/>
</dbReference>
<accession>A0A268EXZ2</accession>
<dbReference type="SUPFAM" id="SSF53335">
    <property type="entry name" value="S-adenosyl-L-methionine-dependent methyltransferases"/>
    <property type="match status" value="1"/>
</dbReference>
<evidence type="ECO:0008006" key="3">
    <source>
        <dbReference type="Google" id="ProtNLM"/>
    </source>
</evidence>
<sequence length="242" mass="27339">MEYIYESAQRSYEDFASGRVLYNARGTTSFPVRLASEIVQRCLRMLEDRGNEGPYTLFDPCCGGGYLLTVAGLLHGQRFKQVIGSDVNAGVLELAGNNLSLLTPEGMQRREKQIKELIQLYDKPSHHEALQSVARLEQLLDRSAIEEVRCFQGDITNWQEPFDLKANLVLTDLPYGQIVSWNGDSADPVHDFFEHVYRLLEPGRAVVAVIADKSQKLRHDRFTKIQGFKVGKRQVAILEPKG</sequence>
<reference evidence="1 2" key="1">
    <citation type="submission" date="2017-07" db="EMBL/GenBank/DDBJ databases">
        <title>Isolation and whole genome analysis of endospore-forming bacteria from heroin.</title>
        <authorList>
            <person name="Kalinowski J."/>
            <person name="Ahrens B."/>
            <person name="Al-Dilaimi A."/>
            <person name="Winkler A."/>
            <person name="Wibberg D."/>
            <person name="Schleenbecker U."/>
            <person name="Ruckert C."/>
            <person name="Wolfel R."/>
            <person name="Grass G."/>
        </authorList>
    </citation>
    <scope>NUCLEOTIDE SEQUENCE [LARGE SCALE GENOMIC DNA]</scope>
    <source>
        <strain evidence="1 2">7537-G1</strain>
    </source>
</reference>
<dbReference type="Proteomes" id="UP000215596">
    <property type="component" value="Unassembled WGS sequence"/>
</dbReference>
<dbReference type="PANTHER" id="PTHR14911:SF13">
    <property type="entry name" value="TRNA (GUANINE(6)-N2)-METHYLTRANSFERASE THUMP3"/>
    <property type="match status" value="1"/>
</dbReference>
<evidence type="ECO:0000313" key="2">
    <source>
        <dbReference type="Proteomes" id="UP000215596"/>
    </source>
</evidence>
<dbReference type="Gene3D" id="3.40.50.150">
    <property type="entry name" value="Vaccinia Virus protein VP39"/>
    <property type="match status" value="1"/>
</dbReference>
<dbReference type="GO" id="GO:0030488">
    <property type="term" value="P:tRNA methylation"/>
    <property type="evidence" value="ECO:0007669"/>
    <property type="project" value="TreeGrafter"/>
</dbReference>
<dbReference type="PANTHER" id="PTHR14911">
    <property type="entry name" value="THUMP DOMAIN-CONTAINING"/>
    <property type="match status" value="1"/>
</dbReference>
<comment type="caution">
    <text evidence="1">The sequence shown here is derived from an EMBL/GenBank/DDBJ whole genome shotgun (WGS) entry which is preliminary data.</text>
</comment>
<dbReference type="RefSeq" id="WP_095264706.1">
    <property type="nucleotide sequence ID" value="NZ_NPBY01000027.1"/>
</dbReference>
<dbReference type="CDD" id="cd02440">
    <property type="entry name" value="AdoMet_MTases"/>
    <property type="match status" value="1"/>
</dbReference>
<dbReference type="OrthoDB" id="3576210at2"/>
<dbReference type="Gene3D" id="1.10.287.540">
    <property type="entry name" value="Helix hairpin bin"/>
    <property type="match status" value="1"/>
</dbReference>
<gene>
    <name evidence="1" type="ORF">CHH67_08325</name>
</gene>
<proteinExistence type="predicted"/>
<evidence type="ECO:0000313" key="1">
    <source>
        <dbReference type="EMBL" id="PAD77992.1"/>
    </source>
</evidence>
<dbReference type="Pfam" id="PF11599">
    <property type="entry name" value="AviRa"/>
    <property type="match status" value="1"/>
</dbReference>
<dbReference type="GO" id="GO:0016423">
    <property type="term" value="F:tRNA (guanine) methyltransferase activity"/>
    <property type="evidence" value="ECO:0007669"/>
    <property type="project" value="TreeGrafter"/>
</dbReference>
<dbReference type="InterPro" id="IPR024268">
    <property type="entry name" value="AviRa"/>
</dbReference>
<dbReference type="InterPro" id="IPR029063">
    <property type="entry name" value="SAM-dependent_MTases_sf"/>
</dbReference>
<dbReference type="AlphaFoldDB" id="A0A268EXZ2"/>